<organism evidence="1 2">
    <name type="scientific">Cotesia congregata</name>
    <name type="common">Parasitoid wasp</name>
    <name type="synonym">Apanteles congregatus</name>
    <dbReference type="NCBI Taxonomy" id="51543"/>
    <lineage>
        <taxon>Eukaryota</taxon>
        <taxon>Metazoa</taxon>
        <taxon>Ecdysozoa</taxon>
        <taxon>Arthropoda</taxon>
        <taxon>Hexapoda</taxon>
        <taxon>Insecta</taxon>
        <taxon>Pterygota</taxon>
        <taxon>Neoptera</taxon>
        <taxon>Endopterygota</taxon>
        <taxon>Hymenoptera</taxon>
        <taxon>Apocrita</taxon>
        <taxon>Ichneumonoidea</taxon>
        <taxon>Braconidae</taxon>
        <taxon>Microgastrinae</taxon>
        <taxon>Cotesia</taxon>
    </lineage>
</organism>
<dbReference type="AlphaFoldDB" id="A0A8J2E8B5"/>
<keyword evidence="2" id="KW-1185">Reference proteome</keyword>
<dbReference type="EMBL" id="CAJNRD030001033">
    <property type="protein sequence ID" value="CAG5072962.1"/>
    <property type="molecule type" value="Genomic_DNA"/>
</dbReference>
<protein>
    <submittedName>
        <fullName evidence="1">Similar to Patj: Patj homolog (Drosophila melanogaster)</fullName>
    </submittedName>
</protein>
<comment type="caution">
    <text evidence="1">The sequence shown here is derived from an EMBL/GenBank/DDBJ whole genome shotgun (WGS) entry which is preliminary data.</text>
</comment>
<evidence type="ECO:0000313" key="2">
    <source>
        <dbReference type="Proteomes" id="UP000786811"/>
    </source>
</evidence>
<proteinExistence type="predicted"/>
<accession>A0A8J2E8B5</accession>
<sequence>MQCCLGIHGILLCFLGTLRILCIDAWVGSTTVLLRSLLIDESLGRGLAALLRHTSTIMHMLKHIGDEVKNSNTSQLQKQTVSEIELLISLIEDPVFHDIIVIFDSLNDLNNQILQHPSILPGDFIINSAGQLEVSIPNSTKSTVND</sequence>
<reference evidence="1" key="1">
    <citation type="submission" date="2021-04" db="EMBL/GenBank/DDBJ databases">
        <authorList>
            <person name="Chebbi M.A.C M."/>
        </authorList>
    </citation>
    <scope>NUCLEOTIDE SEQUENCE</scope>
</reference>
<feature type="non-terminal residue" evidence="1">
    <location>
        <position position="146"/>
    </location>
</feature>
<evidence type="ECO:0000313" key="1">
    <source>
        <dbReference type="EMBL" id="CAG5072962.1"/>
    </source>
</evidence>
<dbReference type="Gene3D" id="1.10.287.650">
    <property type="entry name" value="L27 domain"/>
    <property type="match status" value="1"/>
</dbReference>
<gene>
    <name evidence="1" type="ORF">HICCMSTLAB_LOCUS201</name>
</gene>
<dbReference type="Proteomes" id="UP000786811">
    <property type="component" value="Unassembled WGS sequence"/>
</dbReference>
<dbReference type="OrthoDB" id="6022242at2759"/>
<name>A0A8J2E8B5_COTCN</name>